<accession>A0A2M4CA37</accession>
<evidence type="ECO:0000313" key="2">
    <source>
        <dbReference type="EMBL" id="MBW62183.1"/>
    </source>
</evidence>
<dbReference type="EMBL" id="GGFJ01013042">
    <property type="protein sequence ID" value="MBW62183.1"/>
    <property type="molecule type" value="Transcribed_RNA"/>
</dbReference>
<sequence length="88" mass="10639">MVLLLLLLLLMAPASLLTLRWQVRTGRCRGKAGITPGGRCRRFDVKVLGVDRVGRLFYRLRLRSRCRYLVQLGRHRRYGRCRRWWQRW</sequence>
<reference evidence="2" key="1">
    <citation type="submission" date="2018-01" db="EMBL/GenBank/DDBJ databases">
        <title>An insight into the sialome of Amazonian anophelines.</title>
        <authorList>
            <person name="Ribeiro J.M."/>
            <person name="Scarpassa V."/>
            <person name="Calvo E."/>
        </authorList>
    </citation>
    <scope>NUCLEOTIDE SEQUENCE</scope>
    <source>
        <tissue evidence="2">Salivary glands</tissue>
    </source>
</reference>
<feature type="signal peptide" evidence="1">
    <location>
        <begin position="1"/>
        <end position="18"/>
    </location>
</feature>
<feature type="chain" id="PRO_5014973385" evidence="1">
    <location>
        <begin position="19"/>
        <end position="88"/>
    </location>
</feature>
<organism evidence="2">
    <name type="scientific">Anopheles marajoara</name>
    <dbReference type="NCBI Taxonomy" id="58244"/>
    <lineage>
        <taxon>Eukaryota</taxon>
        <taxon>Metazoa</taxon>
        <taxon>Ecdysozoa</taxon>
        <taxon>Arthropoda</taxon>
        <taxon>Hexapoda</taxon>
        <taxon>Insecta</taxon>
        <taxon>Pterygota</taxon>
        <taxon>Neoptera</taxon>
        <taxon>Endopterygota</taxon>
        <taxon>Diptera</taxon>
        <taxon>Nematocera</taxon>
        <taxon>Culicoidea</taxon>
        <taxon>Culicidae</taxon>
        <taxon>Anophelinae</taxon>
        <taxon>Anopheles</taxon>
    </lineage>
</organism>
<dbReference type="AlphaFoldDB" id="A0A2M4CA37"/>
<proteinExistence type="predicted"/>
<keyword evidence="1" id="KW-0732">Signal</keyword>
<evidence type="ECO:0000256" key="1">
    <source>
        <dbReference type="SAM" id="SignalP"/>
    </source>
</evidence>
<name>A0A2M4CA37_9DIPT</name>
<protein>
    <submittedName>
        <fullName evidence="2">Putative secreted protein</fullName>
    </submittedName>
</protein>